<accession>A0A3E0U4T3</accession>
<keyword evidence="2" id="KW-0808">Transferase</keyword>
<dbReference type="SUPFAM" id="SSF53756">
    <property type="entry name" value="UDP-Glycosyltransferase/glycogen phosphorylase"/>
    <property type="match status" value="1"/>
</dbReference>
<keyword evidence="3" id="KW-1185">Reference proteome</keyword>
<gene>
    <name evidence="2" type="ORF">DXX94_12995</name>
</gene>
<evidence type="ECO:0000313" key="3">
    <source>
        <dbReference type="Proteomes" id="UP000256899"/>
    </source>
</evidence>
<dbReference type="Proteomes" id="UP000256899">
    <property type="component" value="Unassembled WGS sequence"/>
</dbReference>
<protein>
    <submittedName>
        <fullName evidence="2">Glycosyltransferase family 1 protein</fullName>
    </submittedName>
</protein>
<name>A0A3E0U4T3_9GAMM</name>
<dbReference type="Pfam" id="PF00534">
    <property type="entry name" value="Glycos_transf_1"/>
    <property type="match status" value="1"/>
</dbReference>
<proteinExistence type="predicted"/>
<evidence type="ECO:0000259" key="1">
    <source>
        <dbReference type="Pfam" id="PF00534"/>
    </source>
</evidence>
<dbReference type="PANTHER" id="PTHR45947:SF14">
    <property type="entry name" value="SLL1723 PROTEIN"/>
    <property type="match status" value="1"/>
</dbReference>
<organism evidence="2 3">
    <name type="scientific">Thalassotalea euphylliae</name>
    <dbReference type="NCBI Taxonomy" id="1655234"/>
    <lineage>
        <taxon>Bacteria</taxon>
        <taxon>Pseudomonadati</taxon>
        <taxon>Pseudomonadota</taxon>
        <taxon>Gammaproteobacteria</taxon>
        <taxon>Alteromonadales</taxon>
        <taxon>Colwelliaceae</taxon>
        <taxon>Thalassotalea</taxon>
    </lineage>
</organism>
<sequence>MIRVLHLFANLNLGGAESRMMDIYRTQEGTGVVNEFVIMTDEVCYFSDEILTSGGTIHHIPNPRHGLLPNLLGLYRLLKCAPQYDVLHAHTSYYSGIAVFIAWLAGLKVRVVHARNKSINEISFKTKAMFALGRTLANICATHKFAISNDAGRFLFGHKSQYDCLPNAFNFEQFQHRTNFSDLDKRRLGLPTNTLNLVCIARFSPVKNHQFLVELLQFITERNLKIAGKAVCLHLIGDGELRNEMERKVSAHELQGKVRFWGKRNDIADILGMFDVALMTSFNEGLGVFALEAQAAGLPCVLSTGLPEEADIGLGMCQFIDLELSLSDWQVAIEKAANIPVLPKHRIDNQLKQRGYTLEQTRSTLIRAYNAHG</sequence>
<evidence type="ECO:0000313" key="2">
    <source>
        <dbReference type="EMBL" id="REL31563.1"/>
    </source>
</evidence>
<dbReference type="AlphaFoldDB" id="A0A3E0U4T3"/>
<dbReference type="GO" id="GO:0016757">
    <property type="term" value="F:glycosyltransferase activity"/>
    <property type="evidence" value="ECO:0007669"/>
    <property type="project" value="TreeGrafter"/>
</dbReference>
<dbReference type="EMBL" id="QUOT01000001">
    <property type="protein sequence ID" value="REL31563.1"/>
    <property type="molecule type" value="Genomic_DNA"/>
</dbReference>
<dbReference type="Gene3D" id="3.40.50.2000">
    <property type="entry name" value="Glycogen Phosphorylase B"/>
    <property type="match status" value="2"/>
</dbReference>
<dbReference type="RefSeq" id="WP_116016498.1">
    <property type="nucleotide sequence ID" value="NZ_QUOT01000001.1"/>
</dbReference>
<dbReference type="InterPro" id="IPR001296">
    <property type="entry name" value="Glyco_trans_1"/>
</dbReference>
<feature type="domain" description="Glycosyl transferase family 1" evidence="1">
    <location>
        <begin position="183"/>
        <end position="303"/>
    </location>
</feature>
<reference evidence="3" key="1">
    <citation type="submission" date="2018-08" db="EMBL/GenBank/DDBJ databases">
        <title>Thalassotalea euphylliae genome.</title>
        <authorList>
            <person name="Summers S."/>
            <person name="Rice S.A."/>
            <person name="Freckelton M.L."/>
            <person name="Nedved B.T."/>
            <person name="Hadfield M.G."/>
        </authorList>
    </citation>
    <scope>NUCLEOTIDE SEQUENCE [LARGE SCALE GENOMIC DNA]</scope>
    <source>
        <strain evidence="3">H3</strain>
    </source>
</reference>
<comment type="caution">
    <text evidence="2">The sequence shown here is derived from an EMBL/GenBank/DDBJ whole genome shotgun (WGS) entry which is preliminary data.</text>
</comment>
<dbReference type="InterPro" id="IPR050194">
    <property type="entry name" value="Glycosyltransferase_grp1"/>
</dbReference>
<dbReference type="PANTHER" id="PTHR45947">
    <property type="entry name" value="SULFOQUINOVOSYL TRANSFERASE SQD2"/>
    <property type="match status" value="1"/>
</dbReference>